<proteinExistence type="predicted"/>
<dbReference type="AlphaFoldDB" id="A0A9N9IGM2"/>
<evidence type="ECO:0000313" key="2">
    <source>
        <dbReference type="Proteomes" id="UP000789375"/>
    </source>
</evidence>
<evidence type="ECO:0000313" key="1">
    <source>
        <dbReference type="EMBL" id="CAG8736356.1"/>
    </source>
</evidence>
<name>A0A9N9IGM2_FUNMO</name>
<feature type="non-terminal residue" evidence="1">
    <location>
        <position position="61"/>
    </location>
</feature>
<accession>A0A9N9IGM2</accession>
<keyword evidence="2" id="KW-1185">Reference proteome</keyword>
<feature type="non-terminal residue" evidence="1">
    <location>
        <position position="1"/>
    </location>
</feature>
<comment type="caution">
    <text evidence="1">The sequence shown here is derived from an EMBL/GenBank/DDBJ whole genome shotgun (WGS) entry which is preliminary data.</text>
</comment>
<dbReference type="Proteomes" id="UP000789375">
    <property type="component" value="Unassembled WGS sequence"/>
</dbReference>
<gene>
    <name evidence="1" type="ORF">FMOSSE_LOCUS15912</name>
</gene>
<sequence length="61" mass="7041">NLQRLERFCIKSSLAFITLKHVVISAQKDKKTIPSCQTANKCTYNKYGLFTRYYYCLVGGD</sequence>
<dbReference type="EMBL" id="CAJVPP010018759">
    <property type="protein sequence ID" value="CAG8736356.1"/>
    <property type="molecule type" value="Genomic_DNA"/>
</dbReference>
<protein>
    <submittedName>
        <fullName evidence="1">2027_t:CDS:1</fullName>
    </submittedName>
</protein>
<reference evidence="1" key="1">
    <citation type="submission" date="2021-06" db="EMBL/GenBank/DDBJ databases">
        <authorList>
            <person name="Kallberg Y."/>
            <person name="Tangrot J."/>
            <person name="Rosling A."/>
        </authorList>
    </citation>
    <scope>NUCLEOTIDE SEQUENCE</scope>
    <source>
        <strain evidence="1">87-6 pot B 2015</strain>
    </source>
</reference>
<organism evidence="1 2">
    <name type="scientific">Funneliformis mosseae</name>
    <name type="common">Endomycorrhizal fungus</name>
    <name type="synonym">Glomus mosseae</name>
    <dbReference type="NCBI Taxonomy" id="27381"/>
    <lineage>
        <taxon>Eukaryota</taxon>
        <taxon>Fungi</taxon>
        <taxon>Fungi incertae sedis</taxon>
        <taxon>Mucoromycota</taxon>
        <taxon>Glomeromycotina</taxon>
        <taxon>Glomeromycetes</taxon>
        <taxon>Glomerales</taxon>
        <taxon>Glomeraceae</taxon>
        <taxon>Funneliformis</taxon>
    </lineage>
</organism>